<accession>A0AAV5DYR2</accession>
<feature type="compositionally biased region" description="Polar residues" evidence="1">
    <location>
        <begin position="65"/>
        <end position="77"/>
    </location>
</feature>
<comment type="caution">
    <text evidence="2">The sequence shown here is derived from an EMBL/GenBank/DDBJ whole genome shotgun (WGS) entry which is preliminary data.</text>
</comment>
<dbReference type="AlphaFoldDB" id="A0AAV5DYR2"/>
<reference evidence="2" key="1">
    <citation type="journal article" date="2018" name="DNA Res.">
        <title>Multiple hybrid de novo genome assembly of finger millet, an orphan allotetraploid crop.</title>
        <authorList>
            <person name="Hatakeyama M."/>
            <person name="Aluri S."/>
            <person name="Balachadran M.T."/>
            <person name="Sivarajan S.R."/>
            <person name="Patrignani A."/>
            <person name="Gruter S."/>
            <person name="Poveda L."/>
            <person name="Shimizu-Inatsugi R."/>
            <person name="Baeten J."/>
            <person name="Francoijs K.J."/>
            <person name="Nataraja K.N."/>
            <person name="Reddy Y.A.N."/>
            <person name="Phadnis S."/>
            <person name="Ravikumar R.L."/>
            <person name="Schlapbach R."/>
            <person name="Sreeman S.M."/>
            <person name="Shimizu K.K."/>
        </authorList>
    </citation>
    <scope>NUCLEOTIDE SEQUENCE</scope>
</reference>
<dbReference type="EMBL" id="BQKI01000072">
    <property type="protein sequence ID" value="GJN16184.1"/>
    <property type="molecule type" value="Genomic_DNA"/>
</dbReference>
<gene>
    <name evidence="2" type="primary">gb03144</name>
    <name evidence="2" type="ORF">PR202_gb03144</name>
</gene>
<evidence type="ECO:0000256" key="1">
    <source>
        <dbReference type="SAM" id="MobiDB-lite"/>
    </source>
</evidence>
<evidence type="ECO:0000313" key="3">
    <source>
        <dbReference type="Proteomes" id="UP001054889"/>
    </source>
</evidence>
<organism evidence="2 3">
    <name type="scientific">Eleusine coracana subsp. coracana</name>
    <dbReference type="NCBI Taxonomy" id="191504"/>
    <lineage>
        <taxon>Eukaryota</taxon>
        <taxon>Viridiplantae</taxon>
        <taxon>Streptophyta</taxon>
        <taxon>Embryophyta</taxon>
        <taxon>Tracheophyta</taxon>
        <taxon>Spermatophyta</taxon>
        <taxon>Magnoliopsida</taxon>
        <taxon>Liliopsida</taxon>
        <taxon>Poales</taxon>
        <taxon>Poaceae</taxon>
        <taxon>PACMAD clade</taxon>
        <taxon>Chloridoideae</taxon>
        <taxon>Cynodonteae</taxon>
        <taxon>Eleusininae</taxon>
        <taxon>Eleusine</taxon>
    </lineage>
</organism>
<feature type="compositionally biased region" description="Basic and acidic residues" evidence="1">
    <location>
        <begin position="45"/>
        <end position="59"/>
    </location>
</feature>
<evidence type="ECO:0000313" key="2">
    <source>
        <dbReference type="EMBL" id="GJN16184.1"/>
    </source>
</evidence>
<evidence type="ECO:0008006" key="4">
    <source>
        <dbReference type="Google" id="ProtNLM"/>
    </source>
</evidence>
<dbReference type="Proteomes" id="UP001054889">
    <property type="component" value="Unassembled WGS sequence"/>
</dbReference>
<proteinExistence type="predicted"/>
<sequence length="102" mass="11202">MPPDEILLFSSGSDSVDNLAALSSEARREGGREEHLSRLLAVRMEEAEGRSETEMHGRGPDLPTEMSTRTPAAARSTHQNAITTLARHGEDQSLFTTTWLPQ</sequence>
<keyword evidence="3" id="KW-1185">Reference proteome</keyword>
<protein>
    <recommendedName>
        <fullName evidence="4">HNH endonuclease</fullName>
    </recommendedName>
</protein>
<name>A0AAV5DYR2_ELECO</name>
<reference evidence="2" key="2">
    <citation type="submission" date="2021-12" db="EMBL/GenBank/DDBJ databases">
        <title>Resequencing data analysis of finger millet.</title>
        <authorList>
            <person name="Hatakeyama M."/>
            <person name="Aluri S."/>
            <person name="Balachadran M.T."/>
            <person name="Sivarajan S.R."/>
            <person name="Poveda L."/>
            <person name="Shimizu-Inatsugi R."/>
            <person name="Schlapbach R."/>
            <person name="Sreeman S.M."/>
            <person name="Shimizu K.K."/>
        </authorList>
    </citation>
    <scope>NUCLEOTIDE SEQUENCE</scope>
</reference>
<feature type="region of interest" description="Disordered" evidence="1">
    <location>
        <begin position="45"/>
        <end position="77"/>
    </location>
</feature>